<protein>
    <submittedName>
        <fullName evidence="2">Uncharacterized protein</fullName>
    </submittedName>
</protein>
<reference evidence="2 3" key="1">
    <citation type="submission" date="2019-04" db="EMBL/GenBank/DDBJ databases">
        <title>Comparative genomics and transcriptomics to analyze fruiting body development in filamentous ascomycetes.</title>
        <authorList>
            <consortium name="DOE Joint Genome Institute"/>
            <person name="Lutkenhaus R."/>
            <person name="Traeger S."/>
            <person name="Breuer J."/>
            <person name="Kuo A."/>
            <person name="Lipzen A."/>
            <person name="Pangilinan J."/>
            <person name="Dilworth D."/>
            <person name="Sandor L."/>
            <person name="Poggeler S."/>
            <person name="Barry K."/>
            <person name="Grigoriev I.V."/>
            <person name="Nowrousian M."/>
        </authorList>
    </citation>
    <scope>NUCLEOTIDE SEQUENCE [LARGE SCALE GENOMIC DNA]</scope>
    <source>
        <strain evidence="2 3">CBS 389.68</strain>
    </source>
</reference>
<proteinExistence type="predicted"/>
<evidence type="ECO:0000313" key="3">
    <source>
        <dbReference type="Proteomes" id="UP000298138"/>
    </source>
</evidence>
<feature type="region of interest" description="Disordered" evidence="1">
    <location>
        <begin position="1"/>
        <end position="34"/>
    </location>
</feature>
<dbReference type="Proteomes" id="UP000298138">
    <property type="component" value="Unassembled WGS sequence"/>
</dbReference>
<dbReference type="AlphaFoldDB" id="A0A4S2MUU0"/>
<dbReference type="InParanoid" id="A0A4S2MUU0"/>
<evidence type="ECO:0000256" key="1">
    <source>
        <dbReference type="SAM" id="MobiDB-lite"/>
    </source>
</evidence>
<evidence type="ECO:0000313" key="2">
    <source>
        <dbReference type="EMBL" id="TGZ80348.1"/>
    </source>
</evidence>
<name>A0A4S2MUU0_9PEZI</name>
<dbReference type="EMBL" id="ML220125">
    <property type="protein sequence ID" value="TGZ80348.1"/>
    <property type="molecule type" value="Genomic_DNA"/>
</dbReference>
<organism evidence="2 3">
    <name type="scientific">Ascodesmis nigricans</name>
    <dbReference type="NCBI Taxonomy" id="341454"/>
    <lineage>
        <taxon>Eukaryota</taxon>
        <taxon>Fungi</taxon>
        <taxon>Dikarya</taxon>
        <taxon>Ascomycota</taxon>
        <taxon>Pezizomycotina</taxon>
        <taxon>Pezizomycetes</taxon>
        <taxon>Pezizales</taxon>
        <taxon>Ascodesmidaceae</taxon>
        <taxon>Ascodesmis</taxon>
    </lineage>
</organism>
<keyword evidence="3" id="KW-1185">Reference proteome</keyword>
<gene>
    <name evidence="2" type="ORF">EX30DRAFT_341601</name>
</gene>
<accession>A0A4S2MUU0</accession>
<sequence length="126" mass="14452">MSDTDDFLTFFTADQDDDPPQQQSSKPTREQRLQQTESAFLAQLSMWRPVCAEQLAKLRIRDDFTTADALELKAAAEERYFVRDYEAAVGIARKAVELGGRKMHPLELEELRELVEVCGRKMEGRV</sequence>